<feature type="binding site" evidence="10">
    <location>
        <begin position="12"/>
        <end position="19"/>
    </location>
    <ligand>
        <name>substrate</name>
    </ligand>
</feature>
<evidence type="ECO:0000313" key="11">
    <source>
        <dbReference type="EMBL" id="GFZ12662.1"/>
    </source>
</evidence>
<feature type="active site" description="Proton donor/acceptor" evidence="9">
    <location>
        <position position="87"/>
    </location>
</feature>
<dbReference type="Pfam" id="PF00300">
    <property type="entry name" value="His_Phos_1"/>
    <property type="match status" value="2"/>
</dbReference>
<keyword evidence="4" id="KW-0378">Hydrolase</keyword>
<protein>
    <recommendedName>
        <fullName evidence="8">2-carboxy-D-arabinitol-1-phosphatase</fullName>
        <ecNumber evidence="8">3.1.3.63</ecNumber>
    </recommendedName>
</protein>
<keyword evidence="5" id="KW-0809">Transit peptide</keyword>
<evidence type="ECO:0000256" key="9">
    <source>
        <dbReference type="PIRSR" id="PIRSR613078-1"/>
    </source>
</evidence>
<feature type="binding site" evidence="10">
    <location>
        <position position="63"/>
    </location>
    <ligand>
        <name>substrate</name>
    </ligand>
</feature>
<evidence type="ECO:0000256" key="10">
    <source>
        <dbReference type="PIRSR" id="PIRSR613078-2"/>
    </source>
</evidence>
<evidence type="ECO:0000256" key="6">
    <source>
        <dbReference type="ARBA" id="ARBA00038362"/>
    </source>
</evidence>
<dbReference type="FunFam" id="3.40.50.1240:FF:000018">
    <property type="entry name" value="Phosphoglycerate mutase"/>
    <property type="match status" value="1"/>
</dbReference>
<dbReference type="Gene3D" id="3.40.50.1240">
    <property type="entry name" value="Phosphoglycerate mutase-like"/>
    <property type="match status" value="2"/>
</dbReference>
<evidence type="ECO:0000256" key="2">
    <source>
        <dbReference type="ARBA" id="ARBA00022528"/>
    </source>
</evidence>
<comment type="catalytic activity">
    <reaction evidence="7">
        <text>2-carboxy-D-arabinitol 1-phosphate + H2O = 2-carboxy-D-arabinitol + phosphate</text>
        <dbReference type="Rhea" id="RHEA:17837"/>
        <dbReference type="ChEBI" id="CHEBI:15377"/>
        <dbReference type="ChEBI" id="CHEBI:43474"/>
        <dbReference type="ChEBI" id="CHEBI:58008"/>
        <dbReference type="ChEBI" id="CHEBI:58185"/>
        <dbReference type="EC" id="3.1.3.63"/>
    </reaction>
</comment>
<reference evidence="11 12" key="1">
    <citation type="submission" date="2019-07" db="EMBL/GenBank/DDBJ databases">
        <title>De Novo Assembly of kiwifruit Actinidia rufa.</title>
        <authorList>
            <person name="Sugita-Konishi S."/>
            <person name="Sato K."/>
            <person name="Mori E."/>
            <person name="Abe Y."/>
            <person name="Kisaki G."/>
            <person name="Hamano K."/>
            <person name="Suezawa K."/>
            <person name="Otani M."/>
            <person name="Fukuda T."/>
            <person name="Manabe T."/>
            <person name="Gomi K."/>
            <person name="Tabuchi M."/>
            <person name="Akimitsu K."/>
            <person name="Kataoka I."/>
        </authorList>
    </citation>
    <scope>NUCLEOTIDE SEQUENCE [LARGE SCALE GENOMIC DNA]</scope>
    <source>
        <strain evidence="12">cv. Fuchu</strain>
    </source>
</reference>
<evidence type="ECO:0000256" key="4">
    <source>
        <dbReference type="ARBA" id="ARBA00022801"/>
    </source>
</evidence>
<dbReference type="InterPro" id="IPR001345">
    <property type="entry name" value="PG/BPGM_mutase_AS"/>
</dbReference>
<comment type="caution">
    <text evidence="11">The sequence shown here is derived from an EMBL/GenBank/DDBJ whole genome shotgun (WGS) entry which is preliminary data.</text>
</comment>
<evidence type="ECO:0000256" key="8">
    <source>
        <dbReference type="ARBA" id="ARBA00066640"/>
    </source>
</evidence>
<evidence type="ECO:0000256" key="3">
    <source>
        <dbReference type="ARBA" id="ARBA00022640"/>
    </source>
</evidence>
<dbReference type="InterPro" id="IPR050275">
    <property type="entry name" value="PGM_Phosphatase"/>
</dbReference>
<evidence type="ECO:0000313" key="12">
    <source>
        <dbReference type="Proteomes" id="UP000585474"/>
    </source>
</evidence>
<evidence type="ECO:0000256" key="7">
    <source>
        <dbReference type="ARBA" id="ARBA00052441"/>
    </source>
</evidence>
<dbReference type="InterPro" id="IPR029033">
    <property type="entry name" value="His_PPase_superfam"/>
</dbReference>
<dbReference type="GO" id="GO:0047538">
    <property type="term" value="F:2-carboxy-D-arabinitol-1-phosphatase activity"/>
    <property type="evidence" value="ECO:0007669"/>
    <property type="project" value="UniProtKB-EC"/>
</dbReference>
<dbReference type="AlphaFoldDB" id="A0A7J0GPE2"/>
<gene>
    <name evidence="11" type="ORF">Acr_23g0010470</name>
</gene>
<dbReference type="InterPro" id="IPR013078">
    <property type="entry name" value="His_Pase_superF_clade-1"/>
</dbReference>
<dbReference type="EMBL" id="BJWL01000023">
    <property type="protein sequence ID" value="GFZ12662.1"/>
    <property type="molecule type" value="Genomic_DNA"/>
</dbReference>
<dbReference type="SMART" id="SM00855">
    <property type="entry name" value="PGAM"/>
    <property type="match status" value="1"/>
</dbReference>
<feature type="binding site" evidence="10">
    <location>
        <position position="98"/>
    </location>
    <ligand>
        <name>substrate</name>
    </ligand>
</feature>
<dbReference type="SUPFAM" id="SSF53254">
    <property type="entry name" value="Phosphoglycerate mutase-like"/>
    <property type="match status" value="2"/>
</dbReference>
<evidence type="ECO:0000256" key="5">
    <source>
        <dbReference type="ARBA" id="ARBA00022946"/>
    </source>
</evidence>
<comment type="subcellular location">
    <subcellularLocation>
        <location evidence="1">Plastid</location>
        <location evidence="1">Chloroplast stroma</location>
    </subcellularLocation>
</comment>
<dbReference type="PANTHER" id="PTHR48100:SF10">
    <property type="entry name" value="2-CARBOXY-D-ARABINITOL-1-PHOSPHATASE-RELATED"/>
    <property type="match status" value="1"/>
</dbReference>
<sequence length="430" mass="47656">MPFPAIRVVLVRHGQSTWNEESRIQGSSDFSVLTTKGESQAETSRQMLIDDAFEVCFSSPLIRSNRTAEIIWGAREEQIITESDLREIDLYSFQGLLKHEGKSKFGAAFRKWQIDAPNFIIDSHYPVRELWACARSCWTKILTHESRSVLVIAHNAVNQDLVATAIGLGTEYFRILLQSNCGVSVLNCTPRLEDGSPYICLNRLNQTPNSPVAGSSAGRKTSKRIILVCHGSSQGDSEANITCVGDRPMNMLGVIQSQKTAELLLDLKVNNIVGSPKMASIETANAISRIQEAADCLGADCVPRYVEMKQMQNLDVENILQQSKKSGYSNMGPVRAGLEIFARGTIQRIRGRKYYCSSCHPVAHIALMGHCLNLTKEWMGLFHLDAGSISVINFPDGPAGRGVIRCINYTAHLGRWPIPITRSVLDDEEF</sequence>
<keyword evidence="12" id="KW-1185">Reference proteome</keyword>
<dbReference type="GO" id="GO:0009570">
    <property type="term" value="C:chloroplast stroma"/>
    <property type="evidence" value="ECO:0007669"/>
    <property type="project" value="UniProtKB-SubCell"/>
</dbReference>
<comment type="similarity">
    <text evidence="6">Belongs to the phosphoglycerate mutase family.</text>
</comment>
<name>A0A7J0GPE2_9ERIC</name>
<dbReference type="Proteomes" id="UP000585474">
    <property type="component" value="Unassembled WGS sequence"/>
</dbReference>
<keyword evidence="2" id="KW-0150">Chloroplast</keyword>
<dbReference type="EC" id="3.1.3.63" evidence="8"/>
<evidence type="ECO:0000256" key="1">
    <source>
        <dbReference type="ARBA" id="ARBA00004470"/>
    </source>
</evidence>
<proteinExistence type="inferred from homology"/>
<keyword evidence="3" id="KW-0934">Plastid</keyword>
<dbReference type="OrthoDB" id="354304at2759"/>
<dbReference type="PROSITE" id="PS00175">
    <property type="entry name" value="PG_MUTASE"/>
    <property type="match status" value="1"/>
</dbReference>
<dbReference type="PANTHER" id="PTHR48100">
    <property type="entry name" value="BROAD-SPECIFICITY PHOSPHATASE YOR283W-RELATED"/>
    <property type="match status" value="1"/>
</dbReference>
<feature type="active site" description="Tele-phosphohistidine intermediate" evidence="9">
    <location>
        <position position="13"/>
    </location>
</feature>
<organism evidence="11 12">
    <name type="scientific">Actinidia rufa</name>
    <dbReference type="NCBI Taxonomy" id="165716"/>
    <lineage>
        <taxon>Eukaryota</taxon>
        <taxon>Viridiplantae</taxon>
        <taxon>Streptophyta</taxon>
        <taxon>Embryophyta</taxon>
        <taxon>Tracheophyta</taxon>
        <taxon>Spermatophyta</taxon>
        <taxon>Magnoliopsida</taxon>
        <taxon>eudicotyledons</taxon>
        <taxon>Gunneridae</taxon>
        <taxon>Pentapetalae</taxon>
        <taxon>asterids</taxon>
        <taxon>Ericales</taxon>
        <taxon>Actinidiaceae</taxon>
        <taxon>Actinidia</taxon>
    </lineage>
</organism>
<dbReference type="CDD" id="cd07067">
    <property type="entry name" value="HP_PGM_like"/>
    <property type="match status" value="1"/>
</dbReference>
<accession>A0A7J0GPE2</accession>